<evidence type="ECO:0000313" key="2">
    <source>
        <dbReference type="Proteomes" id="UP000263753"/>
    </source>
</evidence>
<sequence>MKNQYLITRKEMKNLTYILGSLLLGFGANYSHAEGIESFINQNNATASFNCAYKKVIASKKCTVSISNVKTSTKRTKDFFGVNGTYPLLKIKWPDNDISKYAILDSNELWNLEDQELYNFKALPESQFSSGMELDLSKGLIIELKNKEHIRLW</sequence>
<name>A0A3B7LUX0_9GAMM</name>
<reference evidence="2" key="1">
    <citation type="submission" date="2018-09" db="EMBL/GenBank/DDBJ databases">
        <title>The complete genome of Acinetobacter sp. strain WCHAc010005.</title>
        <authorList>
            <person name="Hu Y."/>
            <person name="Long H."/>
            <person name="Feng Y."/>
            <person name="Zong Z."/>
        </authorList>
    </citation>
    <scope>NUCLEOTIDE SEQUENCE [LARGE SCALE GENOMIC DNA]</scope>
    <source>
        <strain evidence="2">WCHAc010005</strain>
    </source>
</reference>
<dbReference type="Proteomes" id="UP000263753">
    <property type="component" value="Chromosome"/>
</dbReference>
<dbReference type="KEGG" id="achi:CDG60_03530"/>
<evidence type="ECO:0000313" key="1">
    <source>
        <dbReference type="EMBL" id="AXY55744.1"/>
    </source>
</evidence>
<protein>
    <submittedName>
        <fullName evidence="1">Uncharacterized protein</fullName>
    </submittedName>
</protein>
<proteinExistence type="predicted"/>
<dbReference type="AlphaFoldDB" id="A0A3B7LUX0"/>
<dbReference type="EMBL" id="CP032134">
    <property type="protein sequence ID" value="AXY55744.1"/>
    <property type="molecule type" value="Genomic_DNA"/>
</dbReference>
<accession>A0A3B7LUX0</accession>
<organism evidence="1 2">
    <name type="scientific">Acinetobacter chinensis</name>
    <dbReference type="NCBI Taxonomy" id="2004650"/>
    <lineage>
        <taxon>Bacteria</taxon>
        <taxon>Pseudomonadati</taxon>
        <taxon>Pseudomonadota</taxon>
        <taxon>Gammaproteobacteria</taxon>
        <taxon>Moraxellales</taxon>
        <taxon>Moraxellaceae</taxon>
        <taxon>Acinetobacter</taxon>
    </lineage>
</organism>
<gene>
    <name evidence="1" type="ORF">CDG60_03530</name>
</gene>